<dbReference type="RefSeq" id="WP_120748111.1">
    <property type="nucleotide sequence ID" value="NZ_RBAH01000010.1"/>
</dbReference>
<sequence length="399" mass="42095">MGTIRFGMFFSVFVAMVGLMIIAPVMPPLVRELGLGEMHSGLIISLGSVAMAVMSPFWGRWSDKFGRRPVILAGFAGMFVCYALFTAVMYAGLHGLWSGSLLITALVATRALIGAFIPAVPSSAQAYMADVTDAQGRSAGMALIGAANGLGLVLGPAIAGGFILIGLIWPLYIGALLPVVAFAVVLLVVPKRKAVVHARPPRIDPLQRGLRLYLLSGLTVMLCIVSLQVVGGFYFQDQLGLTTKETARFVSFGLMISGFSMIGTQGLLMKRSKLAPRRQLLWGALLLIGSLAIMLLFAQLYVYYAAYLLFGMGAGLMMPGFMTGASLAVSSDQQGGIAGLVGTVQGIAAVVAPLLSTGLYRVDKHLPYGLVAVLLLVLAASLLLAQRSKANAMERSLGH</sequence>
<feature type="transmembrane region" description="Helical" evidence="6">
    <location>
        <begin position="7"/>
        <end position="26"/>
    </location>
</feature>
<evidence type="ECO:0000259" key="7">
    <source>
        <dbReference type="PROSITE" id="PS50850"/>
    </source>
</evidence>
<dbReference type="InterPro" id="IPR001958">
    <property type="entry name" value="Tet-R_TetA/multi-R_MdtG-like"/>
</dbReference>
<feature type="transmembrane region" description="Helical" evidence="6">
    <location>
        <begin position="337"/>
        <end position="360"/>
    </location>
</feature>
<evidence type="ECO:0000256" key="2">
    <source>
        <dbReference type="ARBA" id="ARBA00022448"/>
    </source>
</evidence>
<dbReference type="Gene3D" id="1.20.1250.20">
    <property type="entry name" value="MFS general substrate transporter like domains"/>
    <property type="match status" value="1"/>
</dbReference>
<organism evidence="8 9">
    <name type="scientific">Paenibacillus ginsengarvi</name>
    <dbReference type="NCBI Taxonomy" id="400777"/>
    <lineage>
        <taxon>Bacteria</taxon>
        <taxon>Bacillati</taxon>
        <taxon>Bacillota</taxon>
        <taxon>Bacilli</taxon>
        <taxon>Bacillales</taxon>
        <taxon>Paenibacillaceae</taxon>
        <taxon>Paenibacillus</taxon>
    </lineage>
</organism>
<evidence type="ECO:0000256" key="1">
    <source>
        <dbReference type="ARBA" id="ARBA00004651"/>
    </source>
</evidence>
<dbReference type="GO" id="GO:0022857">
    <property type="term" value="F:transmembrane transporter activity"/>
    <property type="evidence" value="ECO:0007669"/>
    <property type="project" value="InterPro"/>
</dbReference>
<dbReference type="GO" id="GO:0005886">
    <property type="term" value="C:plasma membrane"/>
    <property type="evidence" value="ECO:0007669"/>
    <property type="project" value="UniProtKB-SubCell"/>
</dbReference>
<evidence type="ECO:0000313" key="9">
    <source>
        <dbReference type="Proteomes" id="UP000282311"/>
    </source>
</evidence>
<keyword evidence="9" id="KW-1185">Reference proteome</keyword>
<dbReference type="Pfam" id="PF07690">
    <property type="entry name" value="MFS_1"/>
    <property type="match status" value="1"/>
</dbReference>
<dbReference type="SUPFAM" id="SSF103473">
    <property type="entry name" value="MFS general substrate transporter"/>
    <property type="match status" value="1"/>
</dbReference>
<feature type="transmembrane region" description="Helical" evidence="6">
    <location>
        <begin position="280"/>
        <end position="298"/>
    </location>
</feature>
<gene>
    <name evidence="8" type="ORF">D7M11_15305</name>
</gene>
<feature type="transmembrane region" description="Helical" evidence="6">
    <location>
        <begin position="141"/>
        <end position="165"/>
    </location>
</feature>
<keyword evidence="2" id="KW-0813">Transport</keyword>
<dbReference type="EMBL" id="RBAH01000010">
    <property type="protein sequence ID" value="RKN83947.1"/>
    <property type="molecule type" value="Genomic_DNA"/>
</dbReference>
<feature type="transmembrane region" description="Helical" evidence="6">
    <location>
        <begin position="171"/>
        <end position="189"/>
    </location>
</feature>
<dbReference type="Proteomes" id="UP000282311">
    <property type="component" value="Unassembled WGS sequence"/>
</dbReference>
<keyword evidence="4 6" id="KW-1133">Transmembrane helix</keyword>
<feature type="transmembrane region" description="Helical" evidence="6">
    <location>
        <begin position="38"/>
        <end position="58"/>
    </location>
</feature>
<keyword evidence="3 6" id="KW-0812">Transmembrane</keyword>
<dbReference type="InterPro" id="IPR011701">
    <property type="entry name" value="MFS"/>
</dbReference>
<feature type="domain" description="Major facilitator superfamily (MFS) profile" evidence="7">
    <location>
        <begin position="4"/>
        <end position="389"/>
    </location>
</feature>
<evidence type="ECO:0000256" key="3">
    <source>
        <dbReference type="ARBA" id="ARBA00022692"/>
    </source>
</evidence>
<proteinExistence type="predicted"/>
<dbReference type="PROSITE" id="PS50850">
    <property type="entry name" value="MFS"/>
    <property type="match status" value="1"/>
</dbReference>
<name>A0A3B0CI33_9BACL</name>
<feature type="transmembrane region" description="Helical" evidence="6">
    <location>
        <begin position="304"/>
        <end position="325"/>
    </location>
</feature>
<accession>A0A3B0CI33</accession>
<dbReference type="OrthoDB" id="9793283at2"/>
<evidence type="ECO:0000256" key="6">
    <source>
        <dbReference type="SAM" id="Phobius"/>
    </source>
</evidence>
<feature type="transmembrane region" description="Helical" evidence="6">
    <location>
        <begin position="99"/>
        <end position="120"/>
    </location>
</feature>
<feature type="transmembrane region" description="Helical" evidence="6">
    <location>
        <begin position="210"/>
        <end position="235"/>
    </location>
</feature>
<dbReference type="AlphaFoldDB" id="A0A3B0CI33"/>
<dbReference type="PANTHER" id="PTHR23546:SF1">
    <property type="entry name" value="MEMBRANE PROTEIN"/>
    <property type="match status" value="1"/>
</dbReference>
<evidence type="ECO:0000256" key="4">
    <source>
        <dbReference type="ARBA" id="ARBA00022989"/>
    </source>
</evidence>
<dbReference type="InterPro" id="IPR036259">
    <property type="entry name" value="MFS_trans_sf"/>
</dbReference>
<feature type="transmembrane region" description="Helical" evidence="6">
    <location>
        <begin position="247"/>
        <end position="268"/>
    </location>
</feature>
<comment type="subcellular location">
    <subcellularLocation>
        <location evidence="1">Cell membrane</location>
        <topology evidence="1">Multi-pass membrane protein</topology>
    </subcellularLocation>
</comment>
<dbReference type="PANTHER" id="PTHR23546">
    <property type="entry name" value="TRANSPORT PROTEIN"/>
    <property type="match status" value="1"/>
</dbReference>
<reference evidence="8 9" key="1">
    <citation type="journal article" date="2007" name="Int. J. Syst. Evol. Microbiol.">
        <title>Paenibacillus ginsengarvi sp. nov., isolated from soil from ginseng cultivation.</title>
        <authorList>
            <person name="Yoon M.H."/>
            <person name="Ten L.N."/>
            <person name="Im W.T."/>
        </authorList>
    </citation>
    <scope>NUCLEOTIDE SEQUENCE [LARGE SCALE GENOMIC DNA]</scope>
    <source>
        <strain evidence="8 9">KCTC 13059</strain>
    </source>
</reference>
<keyword evidence="5 6" id="KW-0472">Membrane</keyword>
<comment type="caution">
    <text evidence="8">The sequence shown here is derived from an EMBL/GenBank/DDBJ whole genome shotgun (WGS) entry which is preliminary data.</text>
</comment>
<protein>
    <submittedName>
        <fullName evidence="8">MFS transporter</fullName>
    </submittedName>
</protein>
<feature type="transmembrane region" description="Helical" evidence="6">
    <location>
        <begin position="70"/>
        <end position="93"/>
    </location>
</feature>
<dbReference type="InterPro" id="IPR020846">
    <property type="entry name" value="MFS_dom"/>
</dbReference>
<evidence type="ECO:0000313" key="8">
    <source>
        <dbReference type="EMBL" id="RKN83947.1"/>
    </source>
</evidence>
<dbReference type="PRINTS" id="PR01035">
    <property type="entry name" value="TCRTETA"/>
</dbReference>
<feature type="transmembrane region" description="Helical" evidence="6">
    <location>
        <begin position="366"/>
        <end position="385"/>
    </location>
</feature>
<evidence type="ECO:0000256" key="5">
    <source>
        <dbReference type="ARBA" id="ARBA00023136"/>
    </source>
</evidence>